<dbReference type="KEGG" id="zmk:HG535_0B02520"/>
<accession>A0A7H9AYD5</accession>
<name>A0A7H9AYD5_ZYGMR</name>
<dbReference type="OrthoDB" id="4069593at2759"/>
<feature type="compositionally biased region" description="Low complexity" evidence="1">
    <location>
        <begin position="461"/>
        <end position="477"/>
    </location>
</feature>
<keyword evidence="3" id="KW-1185">Reference proteome</keyword>
<dbReference type="EMBL" id="CP058605">
    <property type="protein sequence ID" value="QLG71213.1"/>
    <property type="molecule type" value="Genomic_DNA"/>
</dbReference>
<organism evidence="2 3">
    <name type="scientific">Zygotorulaspora mrakii</name>
    <name type="common">Zygosaccharomyces mrakii</name>
    <dbReference type="NCBI Taxonomy" id="42260"/>
    <lineage>
        <taxon>Eukaryota</taxon>
        <taxon>Fungi</taxon>
        <taxon>Dikarya</taxon>
        <taxon>Ascomycota</taxon>
        <taxon>Saccharomycotina</taxon>
        <taxon>Saccharomycetes</taxon>
        <taxon>Saccharomycetales</taxon>
        <taxon>Saccharomycetaceae</taxon>
        <taxon>Zygotorulaspora</taxon>
    </lineage>
</organism>
<dbReference type="Proteomes" id="UP000509704">
    <property type="component" value="Chromosome 2"/>
</dbReference>
<evidence type="ECO:0000313" key="3">
    <source>
        <dbReference type="Proteomes" id="UP000509704"/>
    </source>
</evidence>
<dbReference type="GeneID" id="59234874"/>
<protein>
    <submittedName>
        <fullName evidence="2">Uncharacterized protein</fullName>
    </submittedName>
</protein>
<feature type="compositionally biased region" description="Polar residues" evidence="1">
    <location>
        <begin position="434"/>
        <end position="452"/>
    </location>
</feature>
<evidence type="ECO:0000256" key="1">
    <source>
        <dbReference type="SAM" id="MobiDB-lite"/>
    </source>
</evidence>
<sequence>MSLPVTPNKTDYNSSSAIHSILRSPHCRSQSHLQPQLSPCSIEKTSPQSQVRFSIPQQDDVCKDDASIQQSPTRIVFPNSSSAELNNHGHLVDMHSRIMLDVPENIWTFHTKNKSHSRQKSMQDIIADTLASVNSDQKDIQTTPASQKSTISQVSPLNLRPQSQLYLAQHSPLNSYKVPVPLEISLPPYLSPKNKQKKRSSLIFDGDGYSEYHGHDSILHLDSKNVSETSVSEISNNSELSLTSIPSAEHDLSLNMTDCDFGETLGIDEDANVNLKLQTRNLKRNQTIHNPQENNSSLQILASPSKLIQIPDLSLEYVPKNLGRSSNLYNESNLHHDILRDDTLSPGKERGKLDQEFVFPKGNQTQGNEDFLKVDSSPTSRQFENVREERFLQSLSCEKGKGHSHRRSRSIHQVEDFFTSTSTPPKIPERSSLRSHSPASNLSSPKVSSPMSPQIERAFNPSKSDISPSSSKDSSSIYEDNGNAKKEQKIDTPQSIVGSSKKVTPQESIFDRHESKQEEVVDESDVSLEIISEHLNLESEKKPVKIEGIKSEINGLKIEPLSVINSFNGPSASFNFEDVTSTVEFTNKEYINLLSPRRSLSNVGSDFSRNSQFSKRTEQSNATSQPQDSFGKVPLKNNAGPYRSNLSGPDNLRSVYEVRDGNITEVLVIDDEFESCSQSVSKLDPNYRKRSEKHANIPLECSRILQLCEDAANQAKNVIIELIEEDCKNPNGRKIIPKQWDNTSARKATKQFPMQSGSALQTSLRLRNKNESYLSRLDRAMKVQPLYEP</sequence>
<feature type="region of interest" description="Disordered" evidence="1">
    <location>
        <begin position="600"/>
        <end position="651"/>
    </location>
</feature>
<dbReference type="RefSeq" id="XP_037142941.1">
    <property type="nucleotide sequence ID" value="XM_037287046.1"/>
</dbReference>
<feature type="compositionally biased region" description="Polar residues" evidence="1">
    <location>
        <begin position="600"/>
        <end position="628"/>
    </location>
</feature>
<reference evidence="2 3" key="1">
    <citation type="submission" date="2020-07" db="EMBL/GenBank/DDBJ databases">
        <title>The yeast mating-type switching endonuclease HO is a domesticated member of an unorthodox homing genetic element family.</title>
        <authorList>
            <person name="Coughlan A.Y."/>
            <person name="Lombardi L."/>
            <person name="Braun-Galleani S."/>
            <person name="Martos A.R."/>
            <person name="Galeote V."/>
            <person name="Bigey F."/>
            <person name="Dequin S."/>
            <person name="Byrne K.P."/>
            <person name="Wolfe K.H."/>
        </authorList>
    </citation>
    <scope>NUCLEOTIDE SEQUENCE [LARGE SCALE GENOMIC DNA]</scope>
    <source>
        <strain evidence="2 3">NRRL Y-6702</strain>
    </source>
</reference>
<feature type="region of interest" description="Disordered" evidence="1">
    <location>
        <begin position="397"/>
        <end position="507"/>
    </location>
</feature>
<gene>
    <name evidence="2" type="ORF">HG535_0B02520</name>
</gene>
<proteinExistence type="predicted"/>
<feature type="compositionally biased region" description="Polar residues" evidence="1">
    <location>
        <begin position="491"/>
        <end position="507"/>
    </location>
</feature>
<feature type="region of interest" description="Disordered" evidence="1">
    <location>
        <begin position="358"/>
        <end position="382"/>
    </location>
</feature>
<dbReference type="AlphaFoldDB" id="A0A7H9AYD5"/>
<evidence type="ECO:0000313" key="2">
    <source>
        <dbReference type="EMBL" id="QLG71213.1"/>
    </source>
</evidence>